<reference evidence="3" key="2">
    <citation type="submission" date="2014-05" db="EMBL/GenBank/DDBJ databases">
        <title>Draft genome sequence of Virgibacillus massiliensis Vm-5.</title>
        <authorList>
            <person name="Khelaifia S."/>
            <person name="Croce O."/>
            <person name="Lagier J.C."/>
            <person name="Raoult D."/>
        </authorList>
    </citation>
    <scope>NUCLEOTIDE SEQUENCE [LARGE SCALE GENOMIC DNA]</scope>
    <source>
        <strain evidence="3">Vm-5</strain>
    </source>
</reference>
<keyword evidence="3" id="KW-1185">Reference proteome</keyword>
<organism evidence="2 3">
    <name type="scientific">Virgibacillus massiliensis</name>
    <dbReference type="NCBI Taxonomy" id="1462526"/>
    <lineage>
        <taxon>Bacteria</taxon>
        <taxon>Bacillati</taxon>
        <taxon>Bacillota</taxon>
        <taxon>Bacilli</taxon>
        <taxon>Bacillales</taxon>
        <taxon>Bacillaceae</taxon>
        <taxon>Virgibacillus</taxon>
    </lineage>
</organism>
<dbReference type="STRING" id="1462526.BN990_01115"/>
<feature type="transmembrane region" description="Helical" evidence="1">
    <location>
        <begin position="62"/>
        <end position="87"/>
    </location>
</feature>
<dbReference type="RefSeq" id="WP_038242825.1">
    <property type="nucleotide sequence ID" value="NZ_BNER01000003.1"/>
</dbReference>
<keyword evidence="1" id="KW-0812">Transmembrane</keyword>
<accession>A0A024Q9E8</accession>
<feature type="transmembrane region" description="Helical" evidence="1">
    <location>
        <begin position="37"/>
        <end position="56"/>
    </location>
</feature>
<keyword evidence="1" id="KW-0472">Membrane</keyword>
<dbReference type="Proteomes" id="UP000028875">
    <property type="component" value="Unassembled WGS sequence"/>
</dbReference>
<name>A0A024Q9E8_9BACI</name>
<proteinExistence type="predicted"/>
<dbReference type="AlphaFoldDB" id="A0A024Q9E8"/>
<dbReference type="eggNOG" id="COG3263">
    <property type="taxonomic scope" value="Bacteria"/>
</dbReference>
<evidence type="ECO:0000313" key="2">
    <source>
        <dbReference type="EMBL" id="CDQ38840.1"/>
    </source>
</evidence>
<reference evidence="2 3" key="1">
    <citation type="submission" date="2014-03" db="EMBL/GenBank/DDBJ databases">
        <authorList>
            <person name="Urmite Genomes U."/>
        </authorList>
    </citation>
    <scope>NUCLEOTIDE SEQUENCE [LARGE SCALE GENOMIC DNA]</scope>
    <source>
        <strain evidence="2 3">Vm-5</strain>
    </source>
</reference>
<sequence length="101" mass="11285">MLPELFHSNLFILAVSIILIISILGIQFSARINSPSLVFFIIIGMILGSDTIDVFDFRDPEIAQLIGMMALVIILFVLALFLCLLTYNTVNCISILFSLLY</sequence>
<keyword evidence="1" id="KW-1133">Transmembrane helix</keyword>
<protein>
    <submittedName>
        <fullName evidence="2">Potassium/proton antiporter</fullName>
    </submittedName>
</protein>
<gene>
    <name evidence="2" type="ORF">BN990_01115</name>
</gene>
<dbReference type="EMBL" id="CCDP010000001">
    <property type="protein sequence ID" value="CDQ38840.1"/>
    <property type="molecule type" value="Genomic_DNA"/>
</dbReference>
<evidence type="ECO:0000313" key="3">
    <source>
        <dbReference type="Proteomes" id="UP000028875"/>
    </source>
</evidence>
<comment type="caution">
    <text evidence="2">The sequence shown here is derived from an EMBL/GenBank/DDBJ whole genome shotgun (WGS) entry which is preliminary data.</text>
</comment>
<evidence type="ECO:0000256" key="1">
    <source>
        <dbReference type="SAM" id="Phobius"/>
    </source>
</evidence>
<feature type="transmembrane region" description="Helical" evidence="1">
    <location>
        <begin position="6"/>
        <end position="25"/>
    </location>
</feature>